<comment type="caution">
    <text evidence="7">The sequence shown here is derived from an EMBL/GenBank/DDBJ whole genome shotgun (WGS) entry which is preliminary data.</text>
</comment>
<accession>A0ABW2A588</accession>
<keyword evidence="8" id="KW-1185">Reference proteome</keyword>
<keyword evidence="1" id="KW-0560">Oxidoreductase</keyword>
<gene>
    <name evidence="7" type="ORF">ACFQDL_22965</name>
</gene>
<dbReference type="InterPro" id="IPR049056">
    <property type="entry name" value="NAD_Glu_DH_HM3"/>
</dbReference>
<dbReference type="Pfam" id="PF21077">
    <property type="entry name" value="GDH_ACT3"/>
    <property type="match status" value="1"/>
</dbReference>
<dbReference type="Gene3D" id="3.40.50.720">
    <property type="entry name" value="NAD(P)-binding Rossmann-like Domain"/>
    <property type="match status" value="1"/>
</dbReference>
<dbReference type="SUPFAM" id="SSF53223">
    <property type="entry name" value="Aminoacid dehydrogenase-like, N-terminal domain"/>
    <property type="match status" value="1"/>
</dbReference>
<feature type="domain" description="NAD-glutamate dehydrogenase N-terminal ACT1" evidence="4">
    <location>
        <begin position="2"/>
        <end position="127"/>
    </location>
</feature>
<dbReference type="Pfam" id="PF21073">
    <property type="entry name" value="GDH_HM1"/>
    <property type="match status" value="1"/>
</dbReference>
<reference evidence="8" key="1">
    <citation type="journal article" date="2019" name="Int. J. Syst. Evol. Microbiol.">
        <title>The Global Catalogue of Microorganisms (GCM) 10K type strain sequencing project: providing services to taxonomists for standard genome sequencing and annotation.</title>
        <authorList>
            <consortium name="The Broad Institute Genomics Platform"/>
            <consortium name="The Broad Institute Genome Sequencing Center for Infectious Disease"/>
            <person name="Wu L."/>
            <person name="Ma J."/>
        </authorList>
    </citation>
    <scope>NUCLEOTIDE SEQUENCE [LARGE SCALE GENOMIC DNA]</scope>
    <source>
        <strain evidence="8">NBRC 111756</strain>
    </source>
</reference>
<feature type="domain" description="NAD-glutamate dehydrogenase ACT3" evidence="6">
    <location>
        <begin position="502"/>
        <end position="579"/>
    </location>
</feature>
<proteinExistence type="predicted"/>
<organism evidence="7 8">
    <name type="scientific">Marinobacterium aestuariivivens</name>
    <dbReference type="NCBI Taxonomy" id="1698799"/>
    <lineage>
        <taxon>Bacteria</taxon>
        <taxon>Pseudomonadati</taxon>
        <taxon>Pseudomonadota</taxon>
        <taxon>Gammaproteobacteria</taxon>
        <taxon>Oceanospirillales</taxon>
        <taxon>Oceanospirillaceae</taxon>
        <taxon>Marinobacterium</taxon>
    </lineage>
</organism>
<evidence type="ECO:0000259" key="4">
    <source>
        <dbReference type="Pfam" id="PF21075"/>
    </source>
</evidence>
<dbReference type="InterPro" id="IPR036291">
    <property type="entry name" value="NAD(P)-bd_dom_sf"/>
</dbReference>
<evidence type="ECO:0000256" key="1">
    <source>
        <dbReference type="ARBA" id="ARBA00023002"/>
    </source>
</evidence>
<dbReference type="InterPro" id="IPR024727">
    <property type="entry name" value="NAD_Glu_DH_N_ACT1"/>
</dbReference>
<evidence type="ECO:0000313" key="8">
    <source>
        <dbReference type="Proteomes" id="UP001596422"/>
    </source>
</evidence>
<dbReference type="Pfam" id="PF21078">
    <property type="entry name" value="GDH_HM3"/>
    <property type="match status" value="1"/>
</dbReference>
<dbReference type="InterPro" id="IPR028971">
    <property type="entry name" value="NAD-GDH_cat"/>
</dbReference>
<evidence type="ECO:0000313" key="7">
    <source>
        <dbReference type="EMBL" id="MFC6672612.1"/>
    </source>
</evidence>
<feature type="domain" description="NAD-glutamate dehydrogenase ACT2" evidence="5">
    <location>
        <begin position="357"/>
        <end position="446"/>
    </location>
</feature>
<dbReference type="Pfam" id="PF21076">
    <property type="entry name" value="GDH_ACT2"/>
    <property type="match status" value="1"/>
</dbReference>
<dbReference type="InterPro" id="IPR007780">
    <property type="entry name" value="NAD_Glu_DH_bac"/>
</dbReference>
<dbReference type="PANTHER" id="PTHR43403">
    <property type="entry name" value="NAD-SPECIFIC GLUTAMATE DEHYDROGENASE"/>
    <property type="match status" value="1"/>
</dbReference>
<protein>
    <submittedName>
        <fullName evidence="7">NAD-glutamate dehydrogenase</fullName>
    </submittedName>
</protein>
<dbReference type="PIRSF" id="PIRSF036761">
    <property type="entry name" value="GDH_Mll4104"/>
    <property type="match status" value="1"/>
</dbReference>
<dbReference type="EMBL" id="JBHSWE010000001">
    <property type="protein sequence ID" value="MFC6672612.1"/>
    <property type="molecule type" value="Genomic_DNA"/>
</dbReference>
<evidence type="ECO:0000259" key="3">
    <source>
        <dbReference type="Pfam" id="PF21074"/>
    </source>
</evidence>
<feature type="domain" description="NAD-glutamate dehydrogenase catalytic" evidence="2">
    <location>
        <begin position="680"/>
        <end position="1174"/>
    </location>
</feature>
<dbReference type="Proteomes" id="UP001596422">
    <property type="component" value="Unassembled WGS sequence"/>
</dbReference>
<evidence type="ECO:0000259" key="5">
    <source>
        <dbReference type="Pfam" id="PF21076"/>
    </source>
</evidence>
<feature type="domain" description="NAD-specific glutamate dehydrogenase C-terminal" evidence="3">
    <location>
        <begin position="1219"/>
        <end position="1556"/>
    </location>
</feature>
<sequence>MERRPDSLYGATLSAWQFMQQFDTGDAKVRVFNPDFERHGWHSKHTVVEVINPDMPFLVDSIRIELNRLGLSIHAIHNAVLRVERDAEGRLQRLCEPDGAGRPESVIYLEIDRHSDAEELKAIRSSLLETFRDVRAMVDDFAPMKARVHDEIERLRQLETPRDPAAVHEAVAFLEWLLEDHFTFLSCDELSVKGQGDTALVTPVAGRELGILRLRDSGGRRKRAPALHQRERDFVLTAEPLMFAKSARRSRVHRPAYQDMVVVKHFDADGRVSGESRFYGLYTSTVFDLPPAQIPVVRQKVAAVLEGAGFEAGGHNHKELLQIIKELPREELFLTAPAALFETSIGIFNLQERRKVRLFVREDPCGQFVSCLYFSPRDIYSTDLRTRVQRVLVDHFGAVDAEFTTHFSESVLARTHFVLRVDPDRSVSYDPRALEAQVVETSRAWDEELHRALVESCGEEDGNRHANLYRGAFSSAYREHFPPGNAVFDIQRLAELGEARSLAMSFYRQLEQPREWLRFKLFTADRALVLSDMIPILERLGMRVLGEHPYEVHRRDGRVFWLHDFTLQYHGSEPVELQEVKPIFQEAFAAVWQGQAENDEFNRLVVGGRLGWREVALLRAYTRYNRQLRFEFSQPYVADTLARHLHVTKLLVNLFKARFDPARRASDKADAVSRKLENSVLEALEQVDNLNDDRILRRLLELIRATLRTSYFRTDAQGNPRPYIAFKLDPRAIANIPRPRPMFETFVYSPRVEGVHLRGGKVARGGLRWSDRLEDFRTEVLGLVKAQQVKNAVIVPVGAKGGFVAKCLPEEGGREAVQAEGIACYQTFIRALLDLADNLVGGEVVPPEQVVRHDGDDPYLVVAADKGTATFSDIANAIAAEYGFWLGDAFASGGSQGYDHKGMGITARGAWESVKRHFRELGLDTQREPFTVLGIGDMAGDVFGNGLLLSPHARLVAAFNHQHIFVDPDPDTAAAFAERQRLFALSRSSWSDYDDALISAGGGIFSRSAKSIPVSDQMRRRFDIQAERLTPNELISALLRAPVDLLWNGGIGTYVKASTESHADVGDKANDALRIDGRELRCRVLGEGGNLGFTQLGRIEFALGGGRCNTDFIDNAGGVDCSDHEVNIKILLNEVVAAGDMTVKQRNVLLRDMTDAVARLVLDNNYHQVLALSLARRHAETVPDEYSRLIGQLETEGKLDRELEFMPDDETLLARKSRGEGLTRPELSVLISYVKADLKEALNRPEIHRDAYLTREVDGAFPAALLQRFPEAVAGHRLRNEILATQLANGMVNRMGISFPAVVRQATGAEYADVARAYVVARDIFAMEQAWQQIEDLDGEVSTEVQDSMMAELIRLVRRATFWLVRHHRQQIDVSACIERYRPGIEAQVACMGELIQGSRLETWEERRAQLADASVSQTLASFVASADSLFSSLGIIRIGEQTGRPVEEVARVYFALGDQLDLHWFGQQIRGFEAHSHWQSLACDGYLDDLSTQQRELTARALNHSGDQAGAVERVADWLGDQPQSVRRWQAMLNELRSAQVRDCSIFSVALRELQELSQA</sequence>
<dbReference type="InterPro" id="IPR049064">
    <property type="entry name" value="NAD_Glu_DH_ACT3"/>
</dbReference>
<dbReference type="Pfam" id="PF21075">
    <property type="entry name" value="GDH_ACT1"/>
    <property type="match status" value="1"/>
</dbReference>
<dbReference type="InterPro" id="IPR049062">
    <property type="entry name" value="NAD_Glu_DH_ACT2"/>
</dbReference>
<dbReference type="RefSeq" id="WP_379911042.1">
    <property type="nucleotide sequence ID" value="NZ_JBHSWE010000001.1"/>
</dbReference>
<evidence type="ECO:0000259" key="6">
    <source>
        <dbReference type="Pfam" id="PF21077"/>
    </source>
</evidence>
<evidence type="ECO:0000259" key="2">
    <source>
        <dbReference type="Pfam" id="PF05088"/>
    </source>
</evidence>
<dbReference type="InterPro" id="IPR049059">
    <property type="entry name" value="NAD_Glu_DH_HM1"/>
</dbReference>
<dbReference type="Pfam" id="PF05088">
    <property type="entry name" value="Bac_GDH_CD"/>
    <property type="match status" value="1"/>
</dbReference>
<dbReference type="InterPro" id="IPR046346">
    <property type="entry name" value="Aminoacid_DH-like_N_sf"/>
</dbReference>
<dbReference type="InterPro" id="IPR049058">
    <property type="entry name" value="NAD_Glu_DH_HM2"/>
</dbReference>
<dbReference type="PANTHER" id="PTHR43403:SF1">
    <property type="entry name" value="NAD-SPECIFIC GLUTAMATE DEHYDROGENASE"/>
    <property type="match status" value="1"/>
</dbReference>
<dbReference type="SUPFAM" id="SSF51735">
    <property type="entry name" value="NAD(P)-binding Rossmann-fold domains"/>
    <property type="match status" value="1"/>
</dbReference>
<dbReference type="InterPro" id="IPR048381">
    <property type="entry name" value="GDH_C"/>
</dbReference>
<name>A0ABW2A588_9GAMM</name>
<dbReference type="Pfam" id="PF21079">
    <property type="entry name" value="GDH_HM2"/>
    <property type="match status" value="1"/>
</dbReference>
<dbReference type="Pfam" id="PF21074">
    <property type="entry name" value="GDH_C"/>
    <property type="match status" value="1"/>
</dbReference>